<comment type="caution">
    <text evidence="4">The sequence shown here is derived from an EMBL/GenBank/DDBJ whole genome shotgun (WGS) entry which is preliminary data.</text>
</comment>
<dbReference type="AlphaFoldDB" id="A0A8J6PHZ1"/>
<organism evidence="4 5">
    <name type="scientific">Taishania pollutisoli</name>
    <dbReference type="NCBI Taxonomy" id="2766479"/>
    <lineage>
        <taxon>Bacteria</taxon>
        <taxon>Pseudomonadati</taxon>
        <taxon>Bacteroidota</taxon>
        <taxon>Flavobacteriia</taxon>
        <taxon>Flavobacteriales</taxon>
        <taxon>Crocinitomicaceae</taxon>
        <taxon>Taishania</taxon>
    </lineage>
</organism>
<dbReference type="PANTHER" id="PTHR47245:SF2">
    <property type="entry name" value="PEPTIDYL-PROLYL CIS-TRANS ISOMERASE HP_0175-RELATED"/>
    <property type="match status" value="1"/>
</dbReference>
<gene>
    <name evidence="4" type="ORF">H9Y05_05405</name>
</gene>
<name>A0A8J6PHZ1_9FLAO</name>
<accession>A0A8J6PHZ1</accession>
<dbReference type="Pfam" id="PF13616">
    <property type="entry name" value="Rotamase_3"/>
    <property type="match status" value="1"/>
</dbReference>
<dbReference type="InterPro" id="IPR046357">
    <property type="entry name" value="PPIase_dom_sf"/>
</dbReference>
<dbReference type="SUPFAM" id="SSF54534">
    <property type="entry name" value="FKBP-like"/>
    <property type="match status" value="1"/>
</dbReference>
<dbReference type="InterPro" id="IPR027304">
    <property type="entry name" value="Trigger_fact/SurA_dom_sf"/>
</dbReference>
<dbReference type="PROSITE" id="PS50198">
    <property type="entry name" value="PPIC_PPIASE_2"/>
    <property type="match status" value="1"/>
</dbReference>
<dbReference type="Proteomes" id="UP000652681">
    <property type="component" value="Unassembled WGS sequence"/>
</dbReference>
<evidence type="ECO:0000256" key="1">
    <source>
        <dbReference type="PROSITE-ProRule" id="PRU00278"/>
    </source>
</evidence>
<proteinExistence type="predicted"/>
<keyword evidence="1" id="KW-0697">Rotamase</keyword>
<evidence type="ECO:0000259" key="3">
    <source>
        <dbReference type="PROSITE" id="PS50198"/>
    </source>
</evidence>
<keyword evidence="2" id="KW-1133">Transmembrane helix</keyword>
<evidence type="ECO:0000256" key="2">
    <source>
        <dbReference type="SAM" id="Phobius"/>
    </source>
</evidence>
<dbReference type="EMBL" id="JACVEL010000003">
    <property type="protein sequence ID" value="MBC9811909.1"/>
    <property type="molecule type" value="Genomic_DNA"/>
</dbReference>
<keyword evidence="5" id="KW-1185">Reference proteome</keyword>
<feature type="domain" description="PpiC" evidence="3">
    <location>
        <begin position="361"/>
        <end position="460"/>
    </location>
</feature>
<feature type="transmembrane region" description="Helical" evidence="2">
    <location>
        <begin position="12"/>
        <end position="30"/>
    </location>
</feature>
<dbReference type="GO" id="GO:0003755">
    <property type="term" value="F:peptidyl-prolyl cis-trans isomerase activity"/>
    <property type="evidence" value="ECO:0007669"/>
    <property type="project" value="UniProtKB-KW"/>
</dbReference>
<dbReference type="RefSeq" id="WP_163490336.1">
    <property type="nucleotide sequence ID" value="NZ_JACVEL010000003.1"/>
</dbReference>
<reference evidence="4" key="1">
    <citation type="submission" date="2020-09" db="EMBL/GenBank/DDBJ databases">
        <title>Taishania pollutisoli gen. nov., sp. nov., Isolated from Tetrabromobisphenol A-Contaminated Soil.</title>
        <authorList>
            <person name="Chen Q."/>
        </authorList>
    </citation>
    <scope>NUCLEOTIDE SEQUENCE</scope>
    <source>
        <strain evidence="4">CZZ-1</strain>
    </source>
</reference>
<dbReference type="InterPro" id="IPR050245">
    <property type="entry name" value="PrsA_foldase"/>
</dbReference>
<keyword evidence="1" id="KW-0413">Isomerase</keyword>
<keyword evidence="2" id="KW-0812">Transmembrane</keyword>
<dbReference type="SUPFAM" id="SSF109998">
    <property type="entry name" value="Triger factor/SurA peptide-binding domain-like"/>
    <property type="match status" value="1"/>
</dbReference>
<evidence type="ECO:0000313" key="5">
    <source>
        <dbReference type="Proteomes" id="UP000652681"/>
    </source>
</evidence>
<evidence type="ECO:0000313" key="4">
    <source>
        <dbReference type="EMBL" id="MBC9811909.1"/>
    </source>
</evidence>
<dbReference type="Pfam" id="PF13623">
    <property type="entry name" value="SurA_N_2"/>
    <property type="match status" value="1"/>
</dbReference>
<keyword evidence="2" id="KW-0472">Membrane</keyword>
<sequence length="734" mass="82453">MAIIGKIREKSWLLVGLIGLALFAFILTDYQSWFGQPKQIGYGSIDGEAIDPKLYELASKNYQQADEQEFRAQQREYTVRDQAMSENKAWNAIVDSILLQKEFNALGISVSDREFDAYLYGHEGFSVIPSIAENFKDPATGLYSEKLLRKRVDELKSSTNADEQRAWEQTKTSLTLQRLQEKYFQLLGQGVYVTKLEAKDTYVAQKRIKNISFAIKRFSEIPDADIKITDAELKKFYEENKGDVKYRVKSNSRDIKYFAVNIAPSKEDSTTFFNDMNKLKGELAKQSTAKADSIFVVRNSEWPYYIPKAGYRSENTPKANPTFTYPALMDSVFSTAEVGSVVGPYLDKGKYRLAKVIAIDNNIYSVRHILLRAQKTDTVGSQAKLKMADSLIAQINKDNFETFVAQYSEDPGSQQDGGKIENFIYNEMVPEFSEFAKNNPVGKIGRVQSDFGVHIIEVLEKKSGRVPSLVIVEKTLKPSSTTLDDINLLANDLVSDAVEAVEKKSTLKDKNDAFDTLAYRKGYTPLSLTIDEKNIQVYGMKTSMAEDRLIALAFGEKNEAGQVNLTPLKDEDRYIIAMLSMKREKGEPSFEAAEVAMRRELMNDKKANILKSKMTGKSVEEIASKNNIQVQKADITFANPSIMGGGYDPEIVGSLFSKGIKDGTTTLPLKGRNAVYVVRVDKTISEPATTSYETEIQSMLGQAKSSIQNDAINSLREKSNIVDNRRFLKVGVRY</sequence>
<dbReference type="PANTHER" id="PTHR47245">
    <property type="entry name" value="PEPTIDYLPROLYL ISOMERASE"/>
    <property type="match status" value="1"/>
</dbReference>
<dbReference type="InterPro" id="IPR000297">
    <property type="entry name" value="PPIase_PpiC"/>
</dbReference>
<protein>
    <submittedName>
        <fullName evidence="4">SurA N-terminal domain-containing protein</fullName>
    </submittedName>
</protein>
<dbReference type="Gene3D" id="3.10.50.40">
    <property type="match status" value="1"/>
</dbReference>